<evidence type="ECO:0000256" key="10">
    <source>
        <dbReference type="ARBA" id="ARBA00022870"/>
    </source>
</evidence>
<keyword evidence="5" id="KW-0808">Transferase</keyword>
<evidence type="ECO:0000256" key="7">
    <source>
        <dbReference type="ARBA" id="ARBA00022801"/>
    </source>
</evidence>
<dbReference type="GO" id="GO:0032259">
    <property type="term" value="P:methylation"/>
    <property type="evidence" value="ECO:0007669"/>
    <property type="project" value="UniProtKB-KW"/>
</dbReference>
<keyword evidence="8" id="KW-0347">Helicase</keyword>
<dbReference type="GO" id="GO:0016556">
    <property type="term" value="P:mRNA modification"/>
    <property type="evidence" value="ECO:0007669"/>
    <property type="project" value="InterPro"/>
</dbReference>
<comment type="function">
    <text evidence="13">Involved in the virus replication. Contains a helicase domain and a methyltransferase domain. The methyltransferase domain is probably involved in viral RNA capping. Involved in the formation of ER membrane spherular invaginations in which RNA replication complexes form.</text>
</comment>
<keyword evidence="10" id="KW-1043">Host membrane</keyword>
<dbReference type="PROSITE" id="PS51657">
    <property type="entry name" value="PSRV_HELICASE"/>
    <property type="match status" value="1"/>
</dbReference>
<organismHost>
    <name type="scientific">Pelargonium zonale</name>
    <dbReference type="NCBI Taxonomy" id="4032"/>
</organismHost>
<evidence type="ECO:0000256" key="3">
    <source>
        <dbReference type="ARBA" id="ARBA00020856"/>
    </source>
</evidence>
<keyword evidence="7" id="KW-0378">Hydrolase</keyword>
<dbReference type="InterPro" id="IPR002588">
    <property type="entry name" value="Alphavirus-like_MT_dom"/>
</dbReference>
<organism evidence="16">
    <name type="scientific">Pelargonium zonate spot virus</name>
    <name type="common">PZSV</name>
    <dbReference type="NCBI Taxonomy" id="116056"/>
    <lineage>
        <taxon>Viruses</taxon>
        <taxon>Riboviria</taxon>
        <taxon>Orthornavirae</taxon>
        <taxon>Kitrinoviricota</taxon>
        <taxon>Alsuviricetes</taxon>
        <taxon>Martellivirales</taxon>
        <taxon>Bromoviridae</taxon>
        <taxon>Anulavirus</taxon>
        <taxon>Anulavirus PZSV</taxon>
    </lineage>
</organism>
<keyword evidence="9" id="KW-0067">ATP-binding</keyword>
<keyword evidence="6" id="KW-0547">Nucleotide-binding</keyword>
<feature type="domain" description="(+)RNA virus helicase C-terminal" evidence="14">
    <location>
        <begin position="667"/>
        <end position="983"/>
    </location>
</feature>
<dbReference type="GO" id="GO:0003723">
    <property type="term" value="F:RNA binding"/>
    <property type="evidence" value="ECO:0007669"/>
    <property type="project" value="InterPro"/>
</dbReference>
<dbReference type="Pfam" id="PF12503">
    <property type="entry name" value="CMV_1a_C"/>
    <property type="match status" value="1"/>
</dbReference>
<dbReference type="GO" id="GO:0005524">
    <property type="term" value="F:ATP binding"/>
    <property type="evidence" value="ECO:0007669"/>
    <property type="project" value="UniProtKB-KW"/>
</dbReference>
<organismHost>
    <name type="scientific">Glebionis segetum</name>
    <dbReference type="NCBI Taxonomy" id="118509"/>
</organismHost>
<evidence type="ECO:0000259" key="14">
    <source>
        <dbReference type="PROSITE" id="PS51657"/>
    </source>
</evidence>
<organismHost>
    <name type="scientific">Solanum lycopersicum</name>
    <name type="common">Tomato</name>
    <name type="synonym">Lycopersicon esculentum</name>
    <dbReference type="NCBI Taxonomy" id="4081"/>
</organismHost>
<dbReference type="Pfam" id="PF12467">
    <property type="entry name" value="CMV_1a"/>
    <property type="match status" value="1"/>
</dbReference>
<evidence type="ECO:0000256" key="13">
    <source>
        <dbReference type="ARBA" id="ARBA00025130"/>
    </source>
</evidence>
<dbReference type="GO" id="GO:0008174">
    <property type="term" value="F:mRNA methyltransferase activity"/>
    <property type="evidence" value="ECO:0007669"/>
    <property type="project" value="UniProtKB-UniRule"/>
</dbReference>
<dbReference type="GO" id="GO:0016817">
    <property type="term" value="F:hydrolase activity, acting on acid anhydrides"/>
    <property type="evidence" value="ECO:0007669"/>
    <property type="project" value="InterPro"/>
</dbReference>
<evidence type="ECO:0000256" key="6">
    <source>
        <dbReference type="ARBA" id="ARBA00022741"/>
    </source>
</evidence>
<evidence type="ECO:0000256" key="9">
    <source>
        <dbReference type="ARBA" id="ARBA00022840"/>
    </source>
</evidence>
<dbReference type="Gene3D" id="3.40.50.300">
    <property type="entry name" value="P-loop containing nucleotide triphosphate hydrolases"/>
    <property type="match status" value="2"/>
</dbReference>
<dbReference type="Pfam" id="PF01443">
    <property type="entry name" value="Viral_helicase1"/>
    <property type="match status" value="1"/>
</dbReference>
<reference evidence="16" key="1">
    <citation type="submission" date="2015-04" db="EMBL/GenBank/DDBJ databases">
        <title>Pelargonium zonate spot virus naturally infects Anthocercis ilicifolia in Western Australia.</title>
        <authorList>
            <person name="Wylie S.J."/>
            <person name="Li H."/>
            <person name="Jones M.G.K."/>
        </authorList>
    </citation>
    <scope>NUCLEOTIDE SEQUENCE</scope>
    <source>
        <strain evidence="16">SW13</strain>
    </source>
</reference>
<evidence type="ECO:0000256" key="8">
    <source>
        <dbReference type="ARBA" id="ARBA00022806"/>
    </source>
</evidence>
<evidence type="ECO:0000256" key="11">
    <source>
        <dbReference type="ARBA" id="ARBA00023136"/>
    </source>
</evidence>
<dbReference type="SUPFAM" id="SSF52540">
    <property type="entry name" value="P-loop containing nucleoside triphosphate hydrolases"/>
    <property type="match status" value="1"/>
</dbReference>
<accession>A0A096XCX0</accession>
<evidence type="ECO:0000259" key="15">
    <source>
        <dbReference type="PROSITE" id="PS51743"/>
    </source>
</evidence>
<keyword evidence="4" id="KW-0489">Methyltransferase</keyword>
<comment type="similarity">
    <text evidence="2">Belongs to the bromoviridae replication protein 1a family.</text>
</comment>
<dbReference type="Pfam" id="PF01660">
    <property type="entry name" value="Vmethyltransf"/>
    <property type="match status" value="1"/>
</dbReference>
<evidence type="ECO:0000256" key="4">
    <source>
        <dbReference type="ARBA" id="ARBA00022603"/>
    </source>
</evidence>
<protein>
    <recommendedName>
        <fullName evidence="3">Replication protein 1a</fullName>
    </recommendedName>
</protein>
<evidence type="ECO:0000313" key="16">
    <source>
        <dbReference type="EMBL" id="AHG25371.2"/>
    </source>
</evidence>
<dbReference type="GO" id="GO:0004386">
    <property type="term" value="F:helicase activity"/>
    <property type="evidence" value="ECO:0007669"/>
    <property type="project" value="UniProtKB-KW"/>
</dbReference>
<dbReference type="EMBL" id="KF790760">
    <property type="protein sequence ID" value="AHG25371.2"/>
    <property type="molecule type" value="Genomic_RNA"/>
</dbReference>
<organismHost>
    <name type="scientific">Cynara cardunculus var. scolymus</name>
    <name type="common">Globe artichoke</name>
    <name type="synonym">Cynara scolymus</name>
    <dbReference type="NCBI Taxonomy" id="59895"/>
</organismHost>
<organismHost>
    <name type="scientific">Diplotaxis erucoides</name>
    <name type="common">White wall-rocket</name>
    <name type="synonym">Sinapis erucoides</name>
    <dbReference type="NCBI Taxonomy" id="3732"/>
</organismHost>
<proteinExistence type="inferred from homology"/>
<dbReference type="InterPro" id="IPR027417">
    <property type="entry name" value="P-loop_NTPase"/>
</dbReference>
<feature type="domain" description="Alphavirus-like MT" evidence="15">
    <location>
        <begin position="72"/>
        <end position="271"/>
    </location>
</feature>
<evidence type="ECO:0000256" key="1">
    <source>
        <dbReference type="ARBA" id="ARBA00004291"/>
    </source>
</evidence>
<dbReference type="PROSITE" id="PS51743">
    <property type="entry name" value="ALPHAVIRUS_MT"/>
    <property type="match status" value="1"/>
</dbReference>
<comment type="subcellular location">
    <subcellularLocation>
        <location evidence="1">Host endoplasmic reticulum membrane</location>
        <topology evidence="1">Peripheral membrane protein</topology>
    </subcellularLocation>
</comment>
<dbReference type="InterPro" id="IPR022184">
    <property type="entry name" value="CMV_1a_C"/>
</dbReference>
<evidence type="ECO:0000256" key="2">
    <source>
        <dbReference type="ARBA" id="ARBA00010328"/>
    </source>
</evidence>
<dbReference type="GO" id="GO:0006396">
    <property type="term" value="P:RNA processing"/>
    <property type="evidence" value="ECO:0007669"/>
    <property type="project" value="InterPro"/>
</dbReference>
<dbReference type="GO" id="GO:0044167">
    <property type="term" value="C:host cell endoplasmic reticulum membrane"/>
    <property type="evidence" value="ECO:0007669"/>
    <property type="project" value="UniProtKB-SubCell"/>
</dbReference>
<keyword evidence="12" id="KW-1038">Host endoplasmic reticulum</keyword>
<dbReference type="InterPro" id="IPR027351">
    <property type="entry name" value="(+)RNA_virus_helicase_core_dom"/>
</dbReference>
<name>A0A096XCX0_PZSV</name>
<evidence type="ECO:0000256" key="5">
    <source>
        <dbReference type="ARBA" id="ARBA00022679"/>
    </source>
</evidence>
<evidence type="ECO:0000256" key="12">
    <source>
        <dbReference type="ARBA" id="ARBA00023184"/>
    </source>
</evidence>
<dbReference type="InterPro" id="IPR021002">
    <property type="entry name" value="1a_necrotic_phenotyp-det_dom"/>
</dbReference>
<sequence length="983" mass="111045">MAATSFNVRDLINSNGADAMGVKGLVDAHATKAAEEQFEYIKRSKKVWVRQILSASDGEKMQKRFGGTFDLQLSQEFIAPHSFAGAMRQCETLECLSSFPEDSLILDFGGSWLFHWQRQHNVHSCCPVLDARDMARHQERMISMQKCVAHRPSKFEAFESPDFCLLKAEDCEVRSPYAISIHGAYDMGFEGLCKAMHSHGTIMLRGTMMFDANMLVFDEGVMEDLNCRWTKEKGDPFGLRGAPCEDTVHFDFVDESTLSYSHSWKNIKSFLTEGGYQIENVQYVLERCVISYGIMSFKIFAVSGKIPRTRLRHCVWFPKVRDYVNINVMNPSDPRIWSKVRVKLDTVREVEEICFRCFKESKSWEENLKLVGSCLSSKSSTIIVNGMTMMAGERLDVLDYHHVAFSLMLSARRKFDMFGKAMNSLEWKGWVRHFFKSLWPSGDLRDLFGRYFPSLIRYYDKIEFVEKLTQCEIFVNELGETDDEDQRDLGAEVADIFKNTLLRAAIKMSLDKTFKPTEGRGEEKTTATVTSSVAGNVTDKPVDTVSGPTIQAPLVMQSNTVTPLSEPLDGRLAVRLEAMKEYKRYLLKLQRNTESNLAGLWSLCGGTSDSNNLISTEVLRIMRQSDSLVNLHKADGSWLFPNDFEYMVGYNSSGLGEKRSNEVFLVNKDCVLNNNVLLANGVPAQPPKGNINLMDGVAGCGKTTAIKKAFVFESDLIVTANKKSSEDIIKAMFSDTPDIGRNKVRTADSVLMHGVVHKVKRVLFDEVSLVHFGQLCAILTISGAEELIGFGDSEQISFVSRDRLFDMKYHKLSPDSSDQQIRTFRCPKDVVECVKIMARKVGARGSKYNNWFTTSAVRKSLGYHKVSSINELPLRPDVHYLTMTQADKASLLSKARETRFRPNISTVDEVIKTTHESQGISVPKVILWRGKSTKCDLFTDKKWNYALVAVTRCTQSFDYYSVADVKGDFIAECIESTKRLVIS</sequence>
<keyword evidence="11" id="KW-0472">Membrane</keyword>